<sequence length="603" mass="65584">MAPEPALTTAYLSYIVLSNYPIIACQVLIFFESVRVLPGEVRMYVRMVNRGKINIAEILFLLTKYLSLLSIISDAITNLTSGWVDVTGCKALSWIYQMLLFFCTTLISTTLAWRCYVIFQRRYRVGIWLLLGLTVQLTAAMATAQFQIKMKTVVDGYCSYLDEDIIEANARPWYQKLGIWFLLYSFLFDSTLVICTSWRLIRCVRGPSGLQRIGKLLFVNNLHYIAIVGGLNLAEFFIFVFFSGQLPTLLPLTIVVEVMIGMNLIIAEQDAAHGYGRTTTTGYTGMPSNFTGGPRPSSAGVSNWTDSKGQITTRGTTSRGAGLEGIRFDCNEEVLVDYDVTLTQMSPGAADTWSPACPNGPEVDRFDRFVPGGDHPMADKPYTYGASGNSYPFTGQEGYASATSTLGKPGQGSTSPHARSNDPLSVPQASPPHGGAGVPTSGLSIKAIRAQMNQNEANNQTAARDGARSANGGWNGGQESPRDYHGGYSLRPLSGHQQDQQGASGAAGSSRQILKRSDSMGSFASHCTCQESMYSTNLTTAATGHTSGRSPVEDDAHHRQYHGGVSHNELEEMAQPHYDADAPFADYRPQPEHLRGAGPGSAF</sequence>
<evidence type="ECO:0000256" key="2">
    <source>
        <dbReference type="SAM" id="Phobius"/>
    </source>
</evidence>
<feature type="transmembrane region" description="Helical" evidence="2">
    <location>
        <begin position="55"/>
        <end position="73"/>
    </location>
</feature>
<feature type="transmembrane region" description="Helical" evidence="2">
    <location>
        <begin position="179"/>
        <end position="201"/>
    </location>
</feature>
<dbReference type="EMBL" id="KZ819332">
    <property type="protein sequence ID" value="PWN19147.1"/>
    <property type="molecule type" value="Genomic_DNA"/>
</dbReference>
<feature type="region of interest" description="Disordered" evidence="1">
    <location>
        <begin position="567"/>
        <end position="603"/>
    </location>
</feature>
<reference evidence="3 4" key="1">
    <citation type="journal article" date="2018" name="Mol. Biol. Evol.">
        <title>Broad Genomic Sampling Reveals a Smut Pathogenic Ancestry of the Fungal Clade Ustilaginomycotina.</title>
        <authorList>
            <person name="Kijpornyongpan T."/>
            <person name="Mondo S.J."/>
            <person name="Barry K."/>
            <person name="Sandor L."/>
            <person name="Lee J."/>
            <person name="Lipzen A."/>
            <person name="Pangilinan J."/>
            <person name="LaButti K."/>
            <person name="Hainaut M."/>
            <person name="Henrissat B."/>
            <person name="Grigoriev I.V."/>
            <person name="Spatafora J.W."/>
            <person name="Aime M.C."/>
        </authorList>
    </citation>
    <scope>NUCLEOTIDE SEQUENCE [LARGE SCALE GENOMIC DNA]</scope>
    <source>
        <strain evidence="3 4">MCA 4718</strain>
    </source>
</reference>
<feature type="region of interest" description="Disordered" evidence="1">
    <location>
        <begin position="400"/>
        <end position="441"/>
    </location>
</feature>
<gene>
    <name evidence="3" type="ORF">BCV69DRAFT_300481</name>
</gene>
<keyword evidence="4" id="KW-1185">Reference proteome</keyword>
<feature type="compositionally biased region" description="Low complexity" evidence="1">
    <location>
        <begin position="494"/>
        <end position="510"/>
    </location>
</feature>
<dbReference type="Proteomes" id="UP000245942">
    <property type="component" value="Unassembled WGS sequence"/>
</dbReference>
<keyword evidence="2" id="KW-0472">Membrane</keyword>
<organism evidence="3 4">
    <name type="scientific">Pseudomicrostroma glucosiphilum</name>
    <dbReference type="NCBI Taxonomy" id="1684307"/>
    <lineage>
        <taxon>Eukaryota</taxon>
        <taxon>Fungi</taxon>
        <taxon>Dikarya</taxon>
        <taxon>Basidiomycota</taxon>
        <taxon>Ustilaginomycotina</taxon>
        <taxon>Exobasidiomycetes</taxon>
        <taxon>Microstromatales</taxon>
        <taxon>Microstromatales incertae sedis</taxon>
        <taxon>Pseudomicrostroma</taxon>
    </lineage>
</organism>
<dbReference type="AlphaFoldDB" id="A0A316U1I1"/>
<feature type="region of interest" description="Disordered" evidence="1">
    <location>
        <begin position="351"/>
        <end position="374"/>
    </location>
</feature>
<dbReference type="OrthoDB" id="2548644at2759"/>
<proteinExistence type="predicted"/>
<dbReference type="GeneID" id="37016197"/>
<accession>A0A316U1I1</accession>
<feature type="compositionally biased region" description="Polar residues" evidence="1">
    <location>
        <begin position="299"/>
        <end position="318"/>
    </location>
</feature>
<feature type="region of interest" description="Disordered" evidence="1">
    <location>
        <begin position="294"/>
        <end position="318"/>
    </location>
</feature>
<name>A0A316U1I1_9BASI</name>
<keyword evidence="2" id="KW-0812">Transmembrane</keyword>
<feature type="compositionally biased region" description="Polar residues" evidence="1">
    <location>
        <begin position="401"/>
        <end position="418"/>
    </location>
</feature>
<feature type="region of interest" description="Disordered" evidence="1">
    <location>
        <begin position="455"/>
        <end position="513"/>
    </location>
</feature>
<evidence type="ECO:0000313" key="4">
    <source>
        <dbReference type="Proteomes" id="UP000245942"/>
    </source>
</evidence>
<dbReference type="RefSeq" id="XP_025346307.1">
    <property type="nucleotide sequence ID" value="XM_025494463.1"/>
</dbReference>
<feature type="transmembrane region" description="Helical" evidence="2">
    <location>
        <begin position="93"/>
        <end position="113"/>
    </location>
</feature>
<evidence type="ECO:0000313" key="3">
    <source>
        <dbReference type="EMBL" id="PWN19147.1"/>
    </source>
</evidence>
<feature type="transmembrane region" description="Helical" evidence="2">
    <location>
        <begin position="12"/>
        <end position="34"/>
    </location>
</feature>
<evidence type="ECO:0000256" key="1">
    <source>
        <dbReference type="SAM" id="MobiDB-lite"/>
    </source>
</evidence>
<protein>
    <submittedName>
        <fullName evidence="3">Uncharacterized protein</fullName>
    </submittedName>
</protein>
<feature type="transmembrane region" description="Helical" evidence="2">
    <location>
        <begin position="125"/>
        <end position="146"/>
    </location>
</feature>
<feature type="transmembrane region" description="Helical" evidence="2">
    <location>
        <begin position="222"/>
        <end position="242"/>
    </location>
</feature>
<keyword evidence="2" id="KW-1133">Transmembrane helix</keyword>